<accession>A0A392PTL1</accession>
<reference evidence="2 3" key="1">
    <citation type="journal article" date="2018" name="Front. Plant Sci.">
        <title>Red Clover (Trifolium pratense) and Zigzag Clover (T. medium) - A Picture of Genomic Similarities and Differences.</title>
        <authorList>
            <person name="Dluhosova J."/>
            <person name="Istvanek J."/>
            <person name="Nedelnik J."/>
            <person name="Repkova J."/>
        </authorList>
    </citation>
    <scope>NUCLEOTIDE SEQUENCE [LARGE SCALE GENOMIC DNA]</scope>
    <source>
        <strain evidence="3">cv. 10/8</strain>
        <tissue evidence="2">Leaf</tissue>
    </source>
</reference>
<dbReference type="PANTHER" id="PTHR15180">
    <property type="entry name" value="GENERAL TRANSCRIPTION FACTOR 3C POLYPEPTIDE 1"/>
    <property type="match status" value="1"/>
</dbReference>
<feature type="non-terminal residue" evidence="2">
    <location>
        <position position="1"/>
    </location>
</feature>
<evidence type="ECO:0000313" key="2">
    <source>
        <dbReference type="EMBL" id="MCI15022.1"/>
    </source>
</evidence>
<comment type="caution">
    <text evidence="2">The sequence shown here is derived from an EMBL/GenBank/DDBJ whole genome shotgun (WGS) entry which is preliminary data.</text>
</comment>
<keyword evidence="3" id="KW-1185">Reference proteome</keyword>
<dbReference type="InterPro" id="IPR044210">
    <property type="entry name" value="Tfc3-like"/>
</dbReference>
<dbReference type="InterPro" id="IPR056064">
    <property type="entry name" value="DUF7647"/>
</dbReference>
<dbReference type="PANTHER" id="PTHR15180:SF1">
    <property type="entry name" value="GENERAL TRANSCRIPTION FACTOR 3C POLYPEPTIDE 1"/>
    <property type="match status" value="1"/>
</dbReference>
<proteinExistence type="predicted"/>
<dbReference type="GO" id="GO:0003677">
    <property type="term" value="F:DNA binding"/>
    <property type="evidence" value="ECO:0007669"/>
    <property type="project" value="InterPro"/>
</dbReference>
<dbReference type="GO" id="GO:0006384">
    <property type="term" value="P:transcription initiation at RNA polymerase III promoter"/>
    <property type="evidence" value="ECO:0007669"/>
    <property type="project" value="InterPro"/>
</dbReference>
<dbReference type="AlphaFoldDB" id="A0A392PTL1"/>
<dbReference type="Pfam" id="PF24658">
    <property type="entry name" value="DUF7647"/>
    <property type="match status" value="1"/>
</dbReference>
<sequence length="97" mass="11178">LIRVITSQSRDGVQTPHILTHMLELRPYIEEPVSNNATTLNSMSLDLRPRIRHDFILSNRCAVDEYWRTLEYCYAAANKKAALYAFPGSVVHEVILY</sequence>
<dbReference type="Proteomes" id="UP000265520">
    <property type="component" value="Unassembled WGS sequence"/>
</dbReference>
<dbReference type="EMBL" id="LXQA010094725">
    <property type="protein sequence ID" value="MCI15022.1"/>
    <property type="molecule type" value="Genomic_DNA"/>
</dbReference>
<dbReference type="GO" id="GO:0042791">
    <property type="term" value="P:5S class rRNA transcription by RNA polymerase III"/>
    <property type="evidence" value="ECO:0007669"/>
    <property type="project" value="TreeGrafter"/>
</dbReference>
<dbReference type="GO" id="GO:0000127">
    <property type="term" value="C:transcription factor TFIIIC complex"/>
    <property type="evidence" value="ECO:0007669"/>
    <property type="project" value="InterPro"/>
</dbReference>
<protein>
    <submittedName>
        <fullName evidence="2">Putative B-block-binding subunit of tfiiic protein</fullName>
    </submittedName>
</protein>
<feature type="domain" description="DUF7647" evidence="1">
    <location>
        <begin position="1"/>
        <end position="95"/>
    </location>
</feature>
<evidence type="ECO:0000259" key="1">
    <source>
        <dbReference type="Pfam" id="PF24658"/>
    </source>
</evidence>
<evidence type="ECO:0000313" key="3">
    <source>
        <dbReference type="Proteomes" id="UP000265520"/>
    </source>
</evidence>
<name>A0A392PTL1_9FABA</name>
<organism evidence="2 3">
    <name type="scientific">Trifolium medium</name>
    <dbReference type="NCBI Taxonomy" id="97028"/>
    <lineage>
        <taxon>Eukaryota</taxon>
        <taxon>Viridiplantae</taxon>
        <taxon>Streptophyta</taxon>
        <taxon>Embryophyta</taxon>
        <taxon>Tracheophyta</taxon>
        <taxon>Spermatophyta</taxon>
        <taxon>Magnoliopsida</taxon>
        <taxon>eudicotyledons</taxon>
        <taxon>Gunneridae</taxon>
        <taxon>Pentapetalae</taxon>
        <taxon>rosids</taxon>
        <taxon>fabids</taxon>
        <taxon>Fabales</taxon>
        <taxon>Fabaceae</taxon>
        <taxon>Papilionoideae</taxon>
        <taxon>50 kb inversion clade</taxon>
        <taxon>NPAAA clade</taxon>
        <taxon>Hologalegina</taxon>
        <taxon>IRL clade</taxon>
        <taxon>Trifolieae</taxon>
        <taxon>Trifolium</taxon>
    </lineage>
</organism>